<accession>A0ABD3RVM6</accession>
<feature type="transmembrane region" description="Helical" evidence="5">
    <location>
        <begin position="289"/>
        <end position="310"/>
    </location>
</feature>
<keyword evidence="4 5" id="KW-0472">Membrane</keyword>
<dbReference type="PANTHER" id="PTHR16950:SF16">
    <property type="entry name" value="ZINC TRANSPORTER ZIP13"/>
    <property type="match status" value="1"/>
</dbReference>
<organism evidence="6 7">
    <name type="scientific">Cyclostephanos tholiformis</name>
    <dbReference type="NCBI Taxonomy" id="382380"/>
    <lineage>
        <taxon>Eukaryota</taxon>
        <taxon>Sar</taxon>
        <taxon>Stramenopiles</taxon>
        <taxon>Ochrophyta</taxon>
        <taxon>Bacillariophyta</taxon>
        <taxon>Coscinodiscophyceae</taxon>
        <taxon>Thalassiosirophycidae</taxon>
        <taxon>Stephanodiscales</taxon>
        <taxon>Stephanodiscaceae</taxon>
        <taxon>Cyclostephanos</taxon>
    </lineage>
</organism>
<comment type="subcellular location">
    <subcellularLocation>
        <location evidence="1">Membrane</location>
        <topology evidence="1">Multi-pass membrane protein</topology>
    </subcellularLocation>
</comment>
<dbReference type="Proteomes" id="UP001530377">
    <property type="component" value="Unassembled WGS sequence"/>
</dbReference>
<sequence>MSPHPSAIAAAFISTGIISLAPNILLFLFPNYGFSDSSNYRGRTILSMGQALAVGGLLGDVFLHTLPDCFADSLDGKNDPIDGFERIGLRVIVGFSTFFILDVFVRSLEDQGSGGHNHSHHNSNVKVNRKDDSRPWQCFLTSSVLLNLLGDALHNFTDGLAIGATFCVTQMPNSQSNGSFISWTASAFSLLRSKGGLASISVFLHEIPHELGDFATLVRAGLTRNMAIGCQFITAIAAFMGTAFGLFSGHIIEGLGSDVLLPFTAGGFLYLASAAILPDVLEADVSAVMRLLQIGSFLLGVLFMYLVAALEAIEETQASVARSHNEL</sequence>
<proteinExistence type="predicted"/>
<dbReference type="InterPro" id="IPR003689">
    <property type="entry name" value="ZIP"/>
</dbReference>
<keyword evidence="3 5" id="KW-1133">Transmembrane helix</keyword>
<feature type="transmembrane region" description="Helical" evidence="5">
    <location>
        <begin position="87"/>
        <end position="105"/>
    </location>
</feature>
<comment type="caution">
    <text evidence="6">The sequence shown here is derived from an EMBL/GenBank/DDBJ whole genome shotgun (WGS) entry which is preliminary data.</text>
</comment>
<evidence type="ECO:0000313" key="6">
    <source>
        <dbReference type="EMBL" id="KAL3816275.1"/>
    </source>
</evidence>
<name>A0ABD3RVM6_9STRA</name>
<dbReference type="Pfam" id="PF02535">
    <property type="entry name" value="Zip"/>
    <property type="match status" value="2"/>
</dbReference>
<evidence type="ECO:0000256" key="2">
    <source>
        <dbReference type="ARBA" id="ARBA00022692"/>
    </source>
</evidence>
<dbReference type="EMBL" id="JALLPB020000156">
    <property type="protein sequence ID" value="KAL3816275.1"/>
    <property type="molecule type" value="Genomic_DNA"/>
</dbReference>
<evidence type="ECO:0000256" key="4">
    <source>
        <dbReference type="ARBA" id="ARBA00023136"/>
    </source>
</evidence>
<gene>
    <name evidence="6" type="ORF">ACHAXA_008083</name>
</gene>
<feature type="transmembrane region" description="Helical" evidence="5">
    <location>
        <begin position="50"/>
        <end position="67"/>
    </location>
</feature>
<keyword evidence="7" id="KW-1185">Reference proteome</keyword>
<evidence type="ECO:0000256" key="5">
    <source>
        <dbReference type="SAM" id="Phobius"/>
    </source>
</evidence>
<dbReference type="GO" id="GO:0016020">
    <property type="term" value="C:membrane"/>
    <property type="evidence" value="ECO:0007669"/>
    <property type="project" value="UniProtKB-SubCell"/>
</dbReference>
<evidence type="ECO:0000256" key="1">
    <source>
        <dbReference type="ARBA" id="ARBA00004141"/>
    </source>
</evidence>
<dbReference type="PANTHER" id="PTHR16950">
    <property type="entry name" value="ZINC TRANSPORTER SLC39A7 HISTIDINE-RICH MEMBRANE PROTEIN KE4"/>
    <property type="match status" value="1"/>
</dbReference>
<feature type="transmembrane region" description="Helical" evidence="5">
    <location>
        <begin position="6"/>
        <end position="29"/>
    </location>
</feature>
<feature type="transmembrane region" description="Helical" evidence="5">
    <location>
        <begin position="226"/>
        <end position="247"/>
    </location>
</feature>
<feature type="transmembrane region" description="Helical" evidence="5">
    <location>
        <begin position="259"/>
        <end position="277"/>
    </location>
</feature>
<keyword evidence="2 5" id="KW-0812">Transmembrane</keyword>
<reference evidence="6 7" key="1">
    <citation type="submission" date="2024-10" db="EMBL/GenBank/DDBJ databases">
        <title>Updated reference genomes for cyclostephanoid diatoms.</title>
        <authorList>
            <person name="Roberts W.R."/>
            <person name="Alverson A.J."/>
        </authorList>
    </citation>
    <scope>NUCLEOTIDE SEQUENCE [LARGE SCALE GENOMIC DNA]</scope>
    <source>
        <strain evidence="6 7">AJA228-03</strain>
    </source>
</reference>
<dbReference type="AlphaFoldDB" id="A0ABD3RVM6"/>
<protein>
    <submittedName>
        <fullName evidence="6">Uncharacterized protein</fullName>
    </submittedName>
</protein>
<evidence type="ECO:0000256" key="3">
    <source>
        <dbReference type="ARBA" id="ARBA00022989"/>
    </source>
</evidence>
<evidence type="ECO:0000313" key="7">
    <source>
        <dbReference type="Proteomes" id="UP001530377"/>
    </source>
</evidence>